<feature type="domain" description="Pyrrolo-quinoline quinone repeat" evidence="2">
    <location>
        <begin position="96"/>
        <end position="340"/>
    </location>
</feature>
<keyword evidence="1" id="KW-0732">Signal</keyword>
<dbReference type="Gene3D" id="2.130.10.10">
    <property type="entry name" value="YVTN repeat-like/Quinoprotein amine dehydrogenase"/>
    <property type="match status" value="1"/>
</dbReference>
<dbReference type="SUPFAM" id="SSF50998">
    <property type="entry name" value="Quinoprotein alcohol dehydrogenase-like"/>
    <property type="match status" value="1"/>
</dbReference>
<dbReference type="InterPro" id="IPR002372">
    <property type="entry name" value="PQQ_rpt_dom"/>
</dbReference>
<dbReference type="InterPro" id="IPR015943">
    <property type="entry name" value="WD40/YVTN_repeat-like_dom_sf"/>
</dbReference>
<dbReference type="EMBL" id="CAXAMM010009464">
    <property type="protein sequence ID" value="CAK9020478.1"/>
    <property type="molecule type" value="Genomic_DNA"/>
</dbReference>
<dbReference type="Proteomes" id="UP001642464">
    <property type="component" value="Unassembled WGS sequence"/>
</dbReference>
<dbReference type="Gene3D" id="2.40.10.480">
    <property type="match status" value="1"/>
</dbReference>
<dbReference type="PANTHER" id="PTHR34512:SF30">
    <property type="entry name" value="OUTER MEMBRANE PROTEIN ASSEMBLY FACTOR BAMB"/>
    <property type="match status" value="1"/>
</dbReference>
<name>A0ABP0K2I6_9DINO</name>
<feature type="chain" id="PRO_5045312669" evidence="1">
    <location>
        <begin position="23"/>
        <end position="425"/>
    </location>
</feature>
<evidence type="ECO:0000313" key="4">
    <source>
        <dbReference type="Proteomes" id="UP001642464"/>
    </source>
</evidence>
<evidence type="ECO:0000256" key="1">
    <source>
        <dbReference type="SAM" id="SignalP"/>
    </source>
</evidence>
<feature type="signal peptide" evidence="1">
    <location>
        <begin position="1"/>
        <end position="22"/>
    </location>
</feature>
<reference evidence="3 4" key="1">
    <citation type="submission" date="2024-02" db="EMBL/GenBank/DDBJ databases">
        <authorList>
            <person name="Chen Y."/>
            <person name="Shah S."/>
            <person name="Dougan E. K."/>
            <person name="Thang M."/>
            <person name="Chan C."/>
        </authorList>
    </citation>
    <scope>NUCLEOTIDE SEQUENCE [LARGE SCALE GENOMIC DNA]</scope>
</reference>
<dbReference type="SMART" id="SM00564">
    <property type="entry name" value="PQQ"/>
    <property type="match status" value="3"/>
</dbReference>
<evidence type="ECO:0000313" key="3">
    <source>
        <dbReference type="EMBL" id="CAK9020478.1"/>
    </source>
</evidence>
<sequence length="425" mass="45990">MPRSAATIAGLIALFTCSAVLALEPASTPTFPATDWPWWRGPARNGVAAVQEVPLNWSETENVLWKAPVPGRGHGSPTVVGDRIYLATADEEREVQSVLCYDRGTGREIWKTDVHVGHLTKKGNKKSTQASASVACDGERLFINFLNNDAVFTTALDLDGQQLWQTRITDYVVHQGYGSSPAIYGPLVLVTADNKGGGAIAGLDRATGQIVWRHDRPATPNYPSPIIHDVAGRTQLLLTGCDLVSSFDPLSGNLLWEIEGATTECVTSTVVCGDLMFTSGGYPKNHIAAVRADGSGDIAWEIGTRNYVPSLLVYDGYLYASTDAGVAMCWRCNDGAEMWKGRLGGTFTSSPVLVGDKILATNEAGESFWFAATPEEFKLIGKNRLGDQAFATPTICGNRIYHRAAEVEEGVRKEYLYCIGKRAPR</sequence>
<accession>A0ABP0K2I6</accession>
<evidence type="ECO:0000259" key="2">
    <source>
        <dbReference type="Pfam" id="PF13360"/>
    </source>
</evidence>
<protein>
    <submittedName>
        <fullName evidence="3">Outer membrane protein assembly factor BamB</fullName>
    </submittedName>
</protein>
<organism evidence="3 4">
    <name type="scientific">Durusdinium trenchii</name>
    <dbReference type="NCBI Taxonomy" id="1381693"/>
    <lineage>
        <taxon>Eukaryota</taxon>
        <taxon>Sar</taxon>
        <taxon>Alveolata</taxon>
        <taxon>Dinophyceae</taxon>
        <taxon>Suessiales</taxon>
        <taxon>Symbiodiniaceae</taxon>
        <taxon>Durusdinium</taxon>
    </lineage>
</organism>
<gene>
    <name evidence="3" type="ORF">SCF082_LOCUS14930</name>
</gene>
<keyword evidence="4" id="KW-1185">Reference proteome</keyword>
<dbReference type="Pfam" id="PF13360">
    <property type="entry name" value="PQQ_2"/>
    <property type="match status" value="1"/>
</dbReference>
<dbReference type="PANTHER" id="PTHR34512">
    <property type="entry name" value="CELL SURFACE PROTEIN"/>
    <property type="match status" value="1"/>
</dbReference>
<dbReference type="InterPro" id="IPR011047">
    <property type="entry name" value="Quinoprotein_ADH-like_sf"/>
</dbReference>
<proteinExistence type="predicted"/>
<dbReference type="InterPro" id="IPR018391">
    <property type="entry name" value="PQQ_b-propeller_rpt"/>
</dbReference>
<comment type="caution">
    <text evidence="3">The sequence shown here is derived from an EMBL/GenBank/DDBJ whole genome shotgun (WGS) entry which is preliminary data.</text>
</comment>